<sequence length="249" mass="27957">MSENIQKALEYAVELNNQKEIIQEVNGKRFYNLEMGRLVELDGPAYADTLVVNTLTGLVEYLQSKFDETSKKEPESLLINIQNPEKVAVYSQLNVDRKRENLITAVASLDKFPYGHFLDSEKFIINLQSLFTRELDAEAVLKCASSIRIEGGGDLNDNGVSQVATVKQGAATVAKAEVPSPAELRPYRTFLEVEQPQSPFIFRINQRGDCALFEADGGMWRMFAMQSIKTYLETELSESIEQGYLTIIA</sequence>
<evidence type="ECO:0000313" key="2">
    <source>
        <dbReference type="Proteomes" id="UP000321361"/>
    </source>
</evidence>
<accession>A0A510WGB6</accession>
<comment type="caution">
    <text evidence="1">The sequence shown here is derived from an EMBL/GenBank/DDBJ whole genome shotgun (WGS) entry which is preliminary data.</text>
</comment>
<evidence type="ECO:0000313" key="1">
    <source>
        <dbReference type="EMBL" id="GEK38176.1"/>
    </source>
</evidence>
<dbReference type="OrthoDB" id="5432268at2"/>
<dbReference type="Proteomes" id="UP000321361">
    <property type="component" value="Unassembled WGS sequence"/>
</dbReference>
<gene>
    <name evidence="1" type="ORF">ETH01_24630</name>
</gene>
<name>A0A510WGB6_ENTTH</name>
<dbReference type="EMBL" id="BJUG01000018">
    <property type="protein sequence ID" value="GEK38176.1"/>
    <property type="molecule type" value="Genomic_DNA"/>
</dbReference>
<organism evidence="1 2">
    <name type="scientific">Enterococcus thailandicus</name>
    <dbReference type="NCBI Taxonomy" id="417368"/>
    <lineage>
        <taxon>Bacteria</taxon>
        <taxon>Bacillati</taxon>
        <taxon>Bacillota</taxon>
        <taxon>Bacilli</taxon>
        <taxon>Lactobacillales</taxon>
        <taxon>Enterococcaceae</taxon>
        <taxon>Enterococcus</taxon>
    </lineage>
</organism>
<reference evidence="1 2" key="1">
    <citation type="submission" date="2019-07" db="EMBL/GenBank/DDBJ databases">
        <title>Whole genome shotgun sequence of Enterococcus thailandicus NBRC 101867.</title>
        <authorList>
            <person name="Hosoyama A."/>
            <person name="Uohara A."/>
            <person name="Ohji S."/>
            <person name="Ichikawa N."/>
        </authorList>
    </citation>
    <scope>NUCLEOTIDE SEQUENCE [LARGE SCALE GENOMIC DNA]</scope>
    <source>
        <strain evidence="1 2">NBRC 101867</strain>
    </source>
</reference>
<dbReference type="RefSeq" id="WP_071868262.1">
    <property type="nucleotide sequence ID" value="NZ_BJUG01000018.1"/>
</dbReference>
<protein>
    <recommendedName>
        <fullName evidence="3">Phage protein</fullName>
    </recommendedName>
</protein>
<dbReference type="AlphaFoldDB" id="A0A510WGB6"/>
<proteinExistence type="predicted"/>
<evidence type="ECO:0008006" key="3">
    <source>
        <dbReference type="Google" id="ProtNLM"/>
    </source>
</evidence>